<dbReference type="FunFam" id="3.30.70.580:FF:000001">
    <property type="entry name" value="tRNA pseudouridine synthase A"/>
    <property type="match status" value="1"/>
</dbReference>
<dbReference type="NCBIfam" id="TIGR00071">
    <property type="entry name" value="hisT_truA"/>
    <property type="match status" value="1"/>
</dbReference>
<dbReference type="CDD" id="cd02570">
    <property type="entry name" value="PseudoU_synth_EcTruA"/>
    <property type="match status" value="1"/>
</dbReference>
<comment type="caution">
    <text evidence="4">Lacks conserved residue(s) required for the propagation of feature annotation.</text>
</comment>
<comment type="caution">
    <text evidence="9">The sequence shown here is derived from an EMBL/GenBank/DDBJ whole genome shotgun (WGS) entry which is preliminary data.</text>
</comment>
<keyword evidence="3 4" id="KW-0413">Isomerase</keyword>
<dbReference type="InterPro" id="IPR001406">
    <property type="entry name" value="PsdUridine_synth_TruA"/>
</dbReference>
<evidence type="ECO:0000256" key="7">
    <source>
        <dbReference type="RuleBase" id="RU003792"/>
    </source>
</evidence>
<evidence type="ECO:0000313" key="10">
    <source>
        <dbReference type="Proteomes" id="UP000254134"/>
    </source>
</evidence>
<feature type="binding site" evidence="4 6">
    <location>
        <position position="110"/>
    </location>
    <ligand>
        <name>substrate</name>
    </ligand>
</feature>
<gene>
    <name evidence="4" type="primary">truA</name>
    <name evidence="9" type="ORF">Gocc_1561</name>
</gene>
<dbReference type="OrthoDB" id="9811823at2"/>
<reference evidence="10" key="2">
    <citation type="journal article" date="2019" name="MicrobiologyOpen">
        <title>High-quality draft genome sequence of Gaiella occulta isolated from a 150 meter deep mineral water borehole and comparison with the genome sequences of other deep-branching lineages of the phylum Actinobacteria.</title>
        <authorList>
            <person name="Severino R."/>
            <person name="Froufe H.J.C."/>
            <person name="Barroso C."/>
            <person name="Albuquerque L."/>
            <person name="Lobo-da-Cunha A."/>
            <person name="da Costa M.S."/>
            <person name="Egas C."/>
        </authorList>
    </citation>
    <scope>NUCLEOTIDE SEQUENCE [LARGE SCALE GENOMIC DNA]</scope>
    <source>
        <strain evidence="10">F2-233</strain>
    </source>
</reference>
<dbReference type="HAMAP" id="MF_00171">
    <property type="entry name" value="TruA"/>
    <property type="match status" value="1"/>
</dbReference>
<dbReference type="GO" id="GO:0003723">
    <property type="term" value="F:RNA binding"/>
    <property type="evidence" value="ECO:0007669"/>
    <property type="project" value="InterPro"/>
</dbReference>
<feature type="active site" description="Nucleophile" evidence="4 5">
    <location>
        <position position="52"/>
    </location>
</feature>
<dbReference type="AlphaFoldDB" id="A0A7M2YX21"/>
<dbReference type="Gene3D" id="3.30.70.660">
    <property type="entry name" value="Pseudouridine synthase I, catalytic domain, C-terminal subdomain"/>
    <property type="match status" value="1"/>
</dbReference>
<dbReference type="EMBL" id="QQZY01000003">
    <property type="protein sequence ID" value="RDI74672.1"/>
    <property type="molecule type" value="Genomic_DNA"/>
</dbReference>
<reference evidence="9 10" key="1">
    <citation type="submission" date="2018-07" db="EMBL/GenBank/DDBJ databases">
        <title>High-quality-draft genome sequence of Gaiella occulta.</title>
        <authorList>
            <person name="Severino R."/>
            <person name="Froufe H.J.C."/>
            <person name="Rainey F.A."/>
            <person name="Barroso C."/>
            <person name="Albuquerque L."/>
            <person name="Lobo-Da-Cunha A."/>
            <person name="Da Costa M.S."/>
            <person name="Egas C."/>
        </authorList>
    </citation>
    <scope>NUCLEOTIDE SEQUENCE [LARGE SCALE GENOMIC DNA]</scope>
    <source>
        <strain evidence="9 10">F2-233</strain>
    </source>
</reference>
<keyword evidence="2 4" id="KW-0819">tRNA processing</keyword>
<feature type="domain" description="Pseudouridine synthase I TruA alpha/beta" evidence="8">
    <location>
        <begin position="8"/>
        <end position="103"/>
    </location>
</feature>
<evidence type="ECO:0000313" key="9">
    <source>
        <dbReference type="EMBL" id="RDI74672.1"/>
    </source>
</evidence>
<dbReference type="InterPro" id="IPR020103">
    <property type="entry name" value="PsdUridine_synth_cat_dom_sf"/>
</dbReference>
<comment type="subunit">
    <text evidence="4">Homodimer.</text>
</comment>
<dbReference type="Proteomes" id="UP000254134">
    <property type="component" value="Unassembled WGS sequence"/>
</dbReference>
<protein>
    <recommendedName>
        <fullName evidence="4">tRNA pseudouridine synthase A</fullName>
        <ecNumber evidence="4">5.4.99.12</ecNumber>
    </recommendedName>
    <alternativeName>
        <fullName evidence="4">tRNA pseudouridine(38-40) synthase</fullName>
    </alternativeName>
    <alternativeName>
        <fullName evidence="4">tRNA pseudouridylate synthase I</fullName>
    </alternativeName>
    <alternativeName>
        <fullName evidence="4">tRNA-uridine isomerase I</fullName>
    </alternativeName>
</protein>
<dbReference type="Gene3D" id="3.30.70.580">
    <property type="entry name" value="Pseudouridine synthase I, catalytic domain, N-terminal subdomain"/>
    <property type="match status" value="1"/>
</dbReference>
<comment type="catalytic activity">
    <reaction evidence="4 7">
        <text>uridine(38/39/40) in tRNA = pseudouridine(38/39/40) in tRNA</text>
        <dbReference type="Rhea" id="RHEA:22376"/>
        <dbReference type="Rhea" id="RHEA-COMP:10085"/>
        <dbReference type="Rhea" id="RHEA-COMP:10087"/>
        <dbReference type="ChEBI" id="CHEBI:65314"/>
        <dbReference type="ChEBI" id="CHEBI:65315"/>
        <dbReference type="EC" id="5.4.99.12"/>
    </reaction>
</comment>
<dbReference type="SUPFAM" id="SSF55120">
    <property type="entry name" value="Pseudouridine synthase"/>
    <property type="match status" value="1"/>
</dbReference>
<dbReference type="InterPro" id="IPR020094">
    <property type="entry name" value="TruA/RsuA/RluB/E/F_N"/>
</dbReference>
<dbReference type="PIRSF" id="PIRSF001430">
    <property type="entry name" value="tRNA_psdUrid_synth"/>
    <property type="match status" value="1"/>
</dbReference>
<feature type="domain" description="Pseudouridine synthase I TruA alpha/beta" evidence="8">
    <location>
        <begin position="147"/>
        <end position="239"/>
    </location>
</feature>
<accession>A0A7M2YX21</accession>
<evidence type="ECO:0000256" key="4">
    <source>
        <dbReference type="HAMAP-Rule" id="MF_00171"/>
    </source>
</evidence>
<comment type="similarity">
    <text evidence="1 4 7">Belongs to the tRNA pseudouridine synthase TruA family.</text>
</comment>
<evidence type="ECO:0000259" key="8">
    <source>
        <dbReference type="Pfam" id="PF01416"/>
    </source>
</evidence>
<dbReference type="EC" id="5.4.99.12" evidence="4"/>
<evidence type="ECO:0000256" key="6">
    <source>
        <dbReference type="PIRSR" id="PIRSR001430-2"/>
    </source>
</evidence>
<dbReference type="InterPro" id="IPR020097">
    <property type="entry name" value="PsdUridine_synth_TruA_a/b_dom"/>
</dbReference>
<dbReference type="GO" id="GO:0160147">
    <property type="term" value="F:tRNA pseudouridine(38-40) synthase activity"/>
    <property type="evidence" value="ECO:0007669"/>
    <property type="project" value="UniProtKB-EC"/>
</dbReference>
<proteinExistence type="inferred from homology"/>
<organism evidence="9 10">
    <name type="scientific">Gaiella occulta</name>
    <dbReference type="NCBI Taxonomy" id="1002870"/>
    <lineage>
        <taxon>Bacteria</taxon>
        <taxon>Bacillati</taxon>
        <taxon>Actinomycetota</taxon>
        <taxon>Thermoleophilia</taxon>
        <taxon>Gaiellales</taxon>
        <taxon>Gaiellaceae</taxon>
        <taxon>Gaiella</taxon>
    </lineage>
</organism>
<dbReference type="InterPro" id="IPR020095">
    <property type="entry name" value="PsdUridine_synth_TruA_C"/>
</dbReference>
<sequence>MTTLRLTIEYDGTGFHGWARQPGQRTVEGALRDALGRTFPRWSDLAVAGRTDAGVHATGQVASVVVAGGPPPERAAEALNAGLPPDVAVLRCEAVAHTFHARFSARARSYRYVVLNRPQRSALEARRSLWWPRPVDEEELRACAALVPGEHDFTAFTPTDTQHRVFLRNVAAAGWERRGDHLHFTITADAFLRHMVRTLVGSMLELPAERFAPLLEGRHRSEAGATAPPWGLYLEHVCY</sequence>
<name>A0A7M2YX21_9ACTN</name>
<evidence type="ECO:0000256" key="5">
    <source>
        <dbReference type="PIRSR" id="PIRSR001430-1"/>
    </source>
</evidence>
<dbReference type="GO" id="GO:0031119">
    <property type="term" value="P:tRNA pseudouridine synthesis"/>
    <property type="evidence" value="ECO:0007669"/>
    <property type="project" value="UniProtKB-UniRule"/>
</dbReference>
<keyword evidence="10" id="KW-1185">Reference proteome</keyword>
<dbReference type="RefSeq" id="WP_114795981.1">
    <property type="nucleotide sequence ID" value="NZ_QQZY01000003.1"/>
</dbReference>
<evidence type="ECO:0000256" key="1">
    <source>
        <dbReference type="ARBA" id="ARBA00009375"/>
    </source>
</evidence>
<dbReference type="PANTHER" id="PTHR11142:SF0">
    <property type="entry name" value="TRNA PSEUDOURIDINE SYNTHASE-LIKE 1"/>
    <property type="match status" value="1"/>
</dbReference>
<evidence type="ECO:0000256" key="3">
    <source>
        <dbReference type="ARBA" id="ARBA00023235"/>
    </source>
</evidence>
<dbReference type="PANTHER" id="PTHR11142">
    <property type="entry name" value="PSEUDOURIDYLATE SYNTHASE"/>
    <property type="match status" value="1"/>
</dbReference>
<evidence type="ECO:0000256" key="2">
    <source>
        <dbReference type="ARBA" id="ARBA00022694"/>
    </source>
</evidence>
<comment type="function">
    <text evidence="4">Formation of pseudouridine at positions 38, 39 and 40 in the anticodon stem and loop of transfer RNAs.</text>
</comment>
<dbReference type="Pfam" id="PF01416">
    <property type="entry name" value="PseudoU_synth_1"/>
    <property type="match status" value="2"/>
</dbReference>